<dbReference type="PROSITE" id="PS00623">
    <property type="entry name" value="GMC_OXRED_1"/>
    <property type="match status" value="1"/>
</dbReference>
<evidence type="ECO:0000256" key="2">
    <source>
        <dbReference type="ARBA" id="ARBA00010790"/>
    </source>
</evidence>
<sequence>MSSQFQASTATNRRLVYSPDCNRSSEQKCAFPPSGMTIQKLNKENNVKAPTKVKNGRRFQKLSYKSIAKAQDKHCCRRKCLQGGKTGLSKGDIMACREAFWKLDENKQRNYILTFFLTNAIKSSGHQNFIYLVAGKEVCNSAWIESHGMSRWRYFSLKNDFENGRNTSDTAKGLFRMKSNRSMDAELWFENYRDTLADKMPDSWYYHLPSCHTKKTVYTTYVEETNNNGIYKPLSNTQFLRMWREKFKTVVIPKTKQQCFGRFDRERKLWFSANTLLKYTTDFEYVIVGAGSAGCVLANRLSEDGSNRVAVLEAGPKDNTWTIEMPAALTYNLSDDKYNWFYHTVPQKHLNNREIYCPRGRVWGGSSSLNAMVYIRGHAFDYDRWQVEGCDGWSYADCLPYFKKAQNHCLGENEYRGGDGPLHVSQGNLENPLFQAFIDAAVQAGYDYTPDMNGFQQAGFGPMDMTIHKGKRWNTASAYLKPALCRTNLVVFTETSTRKLDIENNRVVGVECHSAGRNVANIRATKEVILASGAINSPQLLMLSGIGNGDDLKELGIPVLLHLPGVGYNLQDHLEVYVQYECTQPITLYTAQKLWNMIPIGVRWFAFQTGLASSSHLEAGGFTSTRDDIPHPDVQFHFLPSLVIDHGRIPPDKEGFQAHVGTMRAFSRGYMKLNPNNPYHDPIIQPNYFEHPQDIIDLREAVKIARKVFAQKALEPFRGAEIAPGADVTSDSAIDEFLRAKADTEYHPCGTCKMGSENDPMAVVNPSGVVFGMEGLRVIDSSIMPSIVSGNLNAPTIMMAEKLSDVVLGKQSLPKSNAPVYENVKKQ</sequence>
<evidence type="ECO:0000256" key="4">
    <source>
        <dbReference type="ARBA" id="ARBA00022827"/>
    </source>
</evidence>
<comment type="caution">
    <text evidence="6">The sequence shown here is derived from an EMBL/GenBank/DDBJ whole genome shotgun (WGS) entry which is preliminary data.</text>
</comment>
<dbReference type="Gene3D" id="3.50.50.60">
    <property type="entry name" value="FAD/NAD(P)-binding domain"/>
    <property type="match status" value="1"/>
</dbReference>
<gene>
    <name evidence="6" type="ORF">PACLA_8A076238</name>
</gene>
<keyword evidence="3 5" id="KW-0285">Flavoprotein</keyword>
<dbReference type="InterPro" id="IPR007867">
    <property type="entry name" value="GMC_OxRtase_C"/>
</dbReference>
<keyword evidence="7" id="KW-1185">Reference proteome</keyword>
<dbReference type="GO" id="GO:0005743">
    <property type="term" value="C:mitochondrial inner membrane"/>
    <property type="evidence" value="ECO:0007669"/>
    <property type="project" value="TreeGrafter"/>
</dbReference>
<comment type="cofactor">
    <cofactor evidence="1">
        <name>FAD</name>
        <dbReference type="ChEBI" id="CHEBI:57692"/>
    </cofactor>
</comment>
<dbReference type="Pfam" id="PF05199">
    <property type="entry name" value="GMC_oxred_C"/>
    <property type="match status" value="1"/>
</dbReference>
<name>A0A7D9D874_PARCT</name>
<dbReference type="PANTHER" id="PTHR11552">
    <property type="entry name" value="GLUCOSE-METHANOL-CHOLINE GMC OXIDOREDUCTASE"/>
    <property type="match status" value="1"/>
</dbReference>
<reference evidence="6" key="1">
    <citation type="submission" date="2020-04" db="EMBL/GenBank/DDBJ databases">
        <authorList>
            <person name="Alioto T."/>
            <person name="Alioto T."/>
            <person name="Gomez Garrido J."/>
        </authorList>
    </citation>
    <scope>NUCLEOTIDE SEQUENCE</scope>
    <source>
        <strain evidence="6">A484AB</strain>
    </source>
</reference>
<dbReference type="OrthoDB" id="269227at2759"/>
<dbReference type="Proteomes" id="UP001152795">
    <property type="component" value="Unassembled WGS sequence"/>
</dbReference>
<dbReference type="PANTHER" id="PTHR11552:SF147">
    <property type="entry name" value="CHOLINE DEHYDROGENASE, MITOCHONDRIAL"/>
    <property type="match status" value="1"/>
</dbReference>
<evidence type="ECO:0000256" key="3">
    <source>
        <dbReference type="ARBA" id="ARBA00022630"/>
    </source>
</evidence>
<protein>
    <submittedName>
        <fullName evidence="6">Choline dehydrogenase, mitochondrial</fullName>
    </submittedName>
</protein>
<dbReference type="EMBL" id="CACRXK020000137">
    <property type="protein sequence ID" value="CAB3978736.1"/>
    <property type="molecule type" value="Genomic_DNA"/>
</dbReference>
<dbReference type="InterPro" id="IPR000172">
    <property type="entry name" value="GMC_OxRdtase_N"/>
</dbReference>
<organism evidence="6 7">
    <name type="scientific">Paramuricea clavata</name>
    <name type="common">Red gorgonian</name>
    <name type="synonym">Violescent sea-whip</name>
    <dbReference type="NCBI Taxonomy" id="317549"/>
    <lineage>
        <taxon>Eukaryota</taxon>
        <taxon>Metazoa</taxon>
        <taxon>Cnidaria</taxon>
        <taxon>Anthozoa</taxon>
        <taxon>Octocorallia</taxon>
        <taxon>Malacalcyonacea</taxon>
        <taxon>Plexauridae</taxon>
        <taxon>Paramuricea</taxon>
    </lineage>
</organism>
<dbReference type="GO" id="GO:0050660">
    <property type="term" value="F:flavin adenine dinucleotide binding"/>
    <property type="evidence" value="ECO:0007669"/>
    <property type="project" value="InterPro"/>
</dbReference>
<dbReference type="Pfam" id="PF00732">
    <property type="entry name" value="GMC_oxred_N"/>
    <property type="match status" value="1"/>
</dbReference>
<dbReference type="GO" id="GO:0008812">
    <property type="term" value="F:choline dehydrogenase activity"/>
    <property type="evidence" value="ECO:0007669"/>
    <property type="project" value="TreeGrafter"/>
</dbReference>
<comment type="similarity">
    <text evidence="2 5">Belongs to the GMC oxidoreductase family.</text>
</comment>
<dbReference type="NCBIfam" id="NF002550">
    <property type="entry name" value="PRK02106.1"/>
    <property type="match status" value="1"/>
</dbReference>
<evidence type="ECO:0000256" key="1">
    <source>
        <dbReference type="ARBA" id="ARBA00001974"/>
    </source>
</evidence>
<keyword evidence="4 5" id="KW-0274">FAD</keyword>
<evidence type="ECO:0000256" key="5">
    <source>
        <dbReference type="RuleBase" id="RU003968"/>
    </source>
</evidence>
<dbReference type="AlphaFoldDB" id="A0A7D9D874"/>
<dbReference type="PROSITE" id="PS00624">
    <property type="entry name" value="GMC_OXRED_2"/>
    <property type="match status" value="1"/>
</dbReference>
<proteinExistence type="inferred from homology"/>
<dbReference type="Gene3D" id="3.30.560.10">
    <property type="entry name" value="Glucose Oxidase, domain 3"/>
    <property type="match status" value="1"/>
</dbReference>
<dbReference type="SUPFAM" id="SSF54373">
    <property type="entry name" value="FAD-linked reductases, C-terminal domain"/>
    <property type="match status" value="1"/>
</dbReference>
<evidence type="ECO:0000313" key="6">
    <source>
        <dbReference type="EMBL" id="CAB3978736.1"/>
    </source>
</evidence>
<dbReference type="InterPro" id="IPR036188">
    <property type="entry name" value="FAD/NAD-bd_sf"/>
</dbReference>
<dbReference type="SUPFAM" id="SSF51905">
    <property type="entry name" value="FAD/NAD(P)-binding domain"/>
    <property type="match status" value="1"/>
</dbReference>
<dbReference type="InterPro" id="IPR012132">
    <property type="entry name" value="GMC_OxRdtase"/>
</dbReference>
<accession>A0A7D9D874</accession>
<evidence type="ECO:0000313" key="7">
    <source>
        <dbReference type="Proteomes" id="UP001152795"/>
    </source>
</evidence>